<organism evidence="2 3">
    <name type="scientific">Amedibacterium intestinale</name>
    <dbReference type="NCBI Taxonomy" id="2583452"/>
    <lineage>
        <taxon>Bacteria</taxon>
        <taxon>Bacillati</taxon>
        <taxon>Bacillota</taxon>
        <taxon>Erysipelotrichia</taxon>
        <taxon>Erysipelotrichales</taxon>
        <taxon>Erysipelotrichaceae</taxon>
        <taxon>Amedibacterium</taxon>
    </lineage>
</organism>
<accession>A0A6N4TM13</accession>
<feature type="transmembrane region" description="Helical" evidence="1">
    <location>
        <begin position="161"/>
        <end position="182"/>
    </location>
</feature>
<feature type="transmembrane region" description="Helical" evidence="1">
    <location>
        <begin position="53"/>
        <end position="74"/>
    </location>
</feature>
<feature type="transmembrane region" description="Helical" evidence="1">
    <location>
        <begin position="453"/>
        <end position="472"/>
    </location>
</feature>
<feature type="transmembrane region" description="Helical" evidence="1">
    <location>
        <begin position="279"/>
        <end position="299"/>
    </location>
</feature>
<dbReference type="Proteomes" id="UP000464754">
    <property type="component" value="Chromosome"/>
</dbReference>
<feature type="transmembrane region" description="Helical" evidence="1">
    <location>
        <begin position="12"/>
        <end position="33"/>
    </location>
</feature>
<feature type="transmembrane region" description="Helical" evidence="1">
    <location>
        <begin position="194"/>
        <end position="220"/>
    </location>
</feature>
<evidence type="ECO:0000313" key="2">
    <source>
        <dbReference type="EMBL" id="BBK23793.1"/>
    </source>
</evidence>
<keyword evidence="1" id="KW-0472">Membrane</keyword>
<sequence>MMLYKEKFVQFCKKFVLGLTGIILIFLTYYSLLSTSVLDPLKVETIVYVKDNIPLLILAALLLGIGIICLGSLLKTWQPNVVRWRILVSIFVFILGIGWIFLNKSLPFADGLMIDQAIDEFAVNDYSQLAPNGYFGKFPFQLNFMMFLQCLYSFVGNHNYIFLQALNVVSLIITILLVANIAGRVFKSTHVEVITLLLSALFLPLIFYCSFIYSTIYGLLFSTISLYFMIRYMETHNMKYSFGIILPLLLAVTLKSNYLIILIAIICMLVMDMIANKKIAPVVIIVLLLIGQMIPGRLIKSYYQNATGMEISKGIPSIAWVAMGMENGPKAPGWYNKTMFKSYKKAKYNSEETAELSKKNITQRLDYFKDNPNKALVFYRDKTISQWNEPTFESLWVTYHGPHMKKTPISSFQKTIFYGKLNKVYLIYTNFYHLIILLFAILGIYICWKRHTYAVILFAVIFLGGFFFHTLWEANSKYTITYFLMLVPYAASGICLLLNLTKKGEVK</sequence>
<protein>
    <recommendedName>
        <fullName evidence="4">Glycosyltransferase RgtA/B/C/D-like domain-containing protein</fullName>
    </recommendedName>
</protein>
<evidence type="ECO:0008006" key="4">
    <source>
        <dbReference type="Google" id="ProtNLM"/>
    </source>
</evidence>
<dbReference type="AlphaFoldDB" id="A0A6N4TM13"/>
<feature type="transmembrane region" description="Helical" evidence="1">
    <location>
        <begin position="240"/>
        <end position="267"/>
    </location>
</feature>
<reference evidence="3" key="1">
    <citation type="submission" date="2019-05" db="EMBL/GenBank/DDBJ databases">
        <title>Complete genome sequencing of Absiella argi strain JCM 30884.</title>
        <authorList>
            <person name="Sakamoto M."/>
            <person name="Murakami T."/>
            <person name="Mori H."/>
        </authorList>
    </citation>
    <scope>NUCLEOTIDE SEQUENCE [LARGE SCALE GENOMIC DNA]</scope>
    <source>
        <strain evidence="3">JCM 30884</strain>
    </source>
</reference>
<proteinExistence type="predicted"/>
<dbReference type="EMBL" id="AP019695">
    <property type="protein sequence ID" value="BBK23793.1"/>
    <property type="molecule type" value="Genomic_DNA"/>
</dbReference>
<evidence type="ECO:0000313" key="3">
    <source>
        <dbReference type="Proteomes" id="UP000464754"/>
    </source>
</evidence>
<evidence type="ECO:0000256" key="1">
    <source>
        <dbReference type="SAM" id="Phobius"/>
    </source>
</evidence>
<dbReference type="RefSeq" id="WP_118277662.1">
    <property type="nucleotide sequence ID" value="NZ_AP019711.1"/>
</dbReference>
<keyword evidence="3" id="KW-1185">Reference proteome</keyword>
<gene>
    <name evidence="2" type="ORF">Aargi30884_26960</name>
</gene>
<feature type="transmembrane region" description="Helical" evidence="1">
    <location>
        <begin position="425"/>
        <end position="446"/>
    </location>
</feature>
<dbReference type="KEGG" id="aarg:Aargi30884_26960"/>
<keyword evidence="1" id="KW-0812">Transmembrane</keyword>
<feature type="transmembrane region" description="Helical" evidence="1">
    <location>
        <begin position="478"/>
        <end position="500"/>
    </location>
</feature>
<name>A0A6N4TM13_9FIRM</name>
<feature type="transmembrane region" description="Helical" evidence="1">
    <location>
        <begin position="86"/>
        <end position="102"/>
    </location>
</feature>
<keyword evidence="1" id="KW-1133">Transmembrane helix</keyword>